<dbReference type="SUPFAM" id="SSF52821">
    <property type="entry name" value="Rhodanese/Cell cycle control phosphatase"/>
    <property type="match status" value="1"/>
</dbReference>
<dbReference type="PROSITE" id="PS50206">
    <property type="entry name" value="RHODANESE_3"/>
    <property type="match status" value="1"/>
</dbReference>
<dbReference type="CDD" id="cd00158">
    <property type="entry name" value="RHOD"/>
    <property type="match status" value="1"/>
</dbReference>
<evidence type="ECO:0000313" key="2">
    <source>
        <dbReference type="EMBL" id="CAE8631363.1"/>
    </source>
</evidence>
<organism evidence="3 4">
    <name type="scientific">Polarella glacialis</name>
    <name type="common">Dinoflagellate</name>
    <dbReference type="NCBI Taxonomy" id="89957"/>
    <lineage>
        <taxon>Eukaryota</taxon>
        <taxon>Sar</taxon>
        <taxon>Alveolata</taxon>
        <taxon>Dinophyceae</taxon>
        <taxon>Suessiales</taxon>
        <taxon>Suessiaceae</taxon>
        <taxon>Polarella</taxon>
    </lineage>
</organism>
<dbReference type="SMART" id="SM00450">
    <property type="entry name" value="RHOD"/>
    <property type="match status" value="1"/>
</dbReference>
<name>A0A813K606_POLGL</name>
<dbReference type="Proteomes" id="UP000626109">
    <property type="component" value="Unassembled WGS sequence"/>
</dbReference>
<proteinExistence type="predicted"/>
<dbReference type="Gene3D" id="3.40.250.10">
    <property type="entry name" value="Rhodanese-like domain"/>
    <property type="match status" value="1"/>
</dbReference>
<comment type="caution">
    <text evidence="3">The sequence shown here is derived from an EMBL/GenBank/DDBJ whole genome shotgun (WGS) entry which is preliminary data.</text>
</comment>
<evidence type="ECO:0000259" key="1">
    <source>
        <dbReference type="PROSITE" id="PS50206"/>
    </source>
</evidence>
<dbReference type="OrthoDB" id="511248at2759"/>
<dbReference type="EMBL" id="CAJNNW010027850">
    <property type="protein sequence ID" value="CAE8693418.1"/>
    <property type="molecule type" value="Genomic_DNA"/>
</dbReference>
<reference evidence="3" key="1">
    <citation type="submission" date="2021-02" db="EMBL/GenBank/DDBJ databases">
        <authorList>
            <person name="Dougan E. K."/>
            <person name="Rhodes N."/>
            <person name="Thang M."/>
            <person name="Chan C."/>
        </authorList>
    </citation>
    <scope>NUCLEOTIDE SEQUENCE</scope>
</reference>
<dbReference type="EMBL" id="CAJNNV010030106">
    <property type="protein sequence ID" value="CAE8631363.1"/>
    <property type="molecule type" value="Genomic_DNA"/>
</dbReference>
<evidence type="ECO:0000313" key="3">
    <source>
        <dbReference type="EMBL" id="CAE8693418.1"/>
    </source>
</evidence>
<evidence type="ECO:0000313" key="5">
    <source>
        <dbReference type="Proteomes" id="UP000654075"/>
    </source>
</evidence>
<dbReference type="Pfam" id="PF00581">
    <property type="entry name" value="Rhodanese"/>
    <property type="match status" value="1"/>
</dbReference>
<feature type="domain" description="Rhodanese" evidence="1">
    <location>
        <begin position="97"/>
        <end position="179"/>
    </location>
</feature>
<evidence type="ECO:0000313" key="4">
    <source>
        <dbReference type="Proteomes" id="UP000626109"/>
    </source>
</evidence>
<protein>
    <recommendedName>
        <fullName evidence="1">Rhodanese domain-containing protein</fullName>
    </recommendedName>
</protein>
<sequence length="214" mass="22910">MDTEALAASKAAWAKRHGKESCCNPKCFCAECDCGPGCTCNISLEVNCDPCKEFKATKLAEKTAGALETAVAFARYSIPDFPSITAQELLELLEGPEDQRPLLVDCRSAAERSVSIIRGASTAGEARSGESRPVVTYCTIGSRSSQHAALLLQATPDANVRSLHLSLVGWCHAGGELVKPETSEPTKRVHAHTEDFARMFPGSGYEVVLEPVPE</sequence>
<dbReference type="Proteomes" id="UP000654075">
    <property type="component" value="Unassembled WGS sequence"/>
</dbReference>
<dbReference type="InterPro" id="IPR036873">
    <property type="entry name" value="Rhodanese-like_dom_sf"/>
</dbReference>
<gene>
    <name evidence="2" type="ORF">PGLA1383_LOCUS47475</name>
    <name evidence="3" type="ORF">PGLA2088_LOCUS28373</name>
</gene>
<keyword evidence="5" id="KW-1185">Reference proteome</keyword>
<accession>A0A813K606</accession>
<dbReference type="AlphaFoldDB" id="A0A813K606"/>
<dbReference type="InterPro" id="IPR001763">
    <property type="entry name" value="Rhodanese-like_dom"/>
</dbReference>